<evidence type="ECO:0000313" key="3">
    <source>
        <dbReference type="Proteomes" id="UP001041814"/>
    </source>
</evidence>
<reference evidence="2" key="2">
    <citation type="journal article" date="2020" name="Microorganisms">
        <title>Osmotic Adaptation and Compatible Solute Biosynthesis of Phototrophic Bacteria as Revealed from Genome Analyses.</title>
        <authorList>
            <person name="Imhoff J.F."/>
            <person name="Rahn T."/>
            <person name="Kunzel S."/>
            <person name="Keller A."/>
            <person name="Neulinger S.C."/>
        </authorList>
    </citation>
    <scope>NUCLEOTIDE SEQUENCE</scope>
    <source>
        <strain evidence="2">IM 151</strain>
    </source>
</reference>
<feature type="domain" description="Glycosyltransferase 2-like" evidence="1">
    <location>
        <begin position="9"/>
        <end position="130"/>
    </location>
</feature>
<dbReference type="RefSeq" id="WP_200378243.1">
    <property type="nucleotide sequence ID" value="NZ_NRRU01000019.1"/>
</dbReference>
<name>A0ABS1DR59_RUBGE</name>
<reference evidence="2" key="1">
    <citation type="submission" date="2017-08" db="EMBL/GenBank/DDBJ databases">
        <authorList>
            <person name="Imhoff J.F."/>
            <person name="Rahn T."/>
            <person name="Kuenzel S."/>
            <person name="Neulinger S.C."/>
        </authorList>
    </citation>
    <scope>NUCLEOTIDE SEQUENCE</scope>
    <source>
        <strain evidence="2">IM 151</strain>
    </source>
</reference>
<dbReference type="InterPro" id="IPR029044">
    <property type="entry name" value="Nucleotide-diphossugar_trans"/>
</dbReference>
<keyword evidence="3" id="KW-1185">Reference proteome</keyword>
<dbReference type="CDD" id="cd00761">
    <property type="entry name" value="Glyco_tranf_GTA_type"/>
    <property type="match status" value="1"/>
</dbReference>
<evidence type="ECO:0000313" key="2">
    <source>
        <dbReference type="EMBL" id="MBK1712492.1"/>
    </source>
</evidence>
<comment type="caution">
    <text evidence="2">The sequence shown here is derived from an EMBL/GenBank/DDBJ whole genome shotgun (WGS) entry which is preliminary data.</text>
</comment>
<protein>
    <recommendedName>
        <fullName evidence="1">Glycosyltransferase 2-like domain-containing protein</fullName>
    </recommendedName>
</protein>
<dbReference type="PANTHER" id="PTHR43685:SF2">
    <property type="entry name" value="GLYCOSYLTRANSFERASE 2-LIKE DOMAIN-CONTAINING PROTEIN"/>
    <property type="match status" value="1"/>
</dbReference>
<dbReference type="EMBL" id="NRRU01000019">
    <property type="protein sequence ID" value="MBK1712492.1"/>
    <property type="molecule type" value="Genomic_DNA"/>
</dbReference>
<dbReference type="SUPFAM" id="SSF53448">
    <property type="entry name" value="Nucleotide-diphospho-sugar transferases"/>
    <property type="match status" value="1"/>
</dbReference>
<sequence>MHPDPEAVSVVVPYGKRDGDIERCVRSALAQGHAPQQVLVVANHAVDAGEARSRLGSIADDPRLRIVDGSACRNANQARNLGARLAATPWIALLDSDDWWDPQHLQQALDVARAQRADMVYGSIRVHGPADSIVLEACHFRRLGTPENYLLSYLPAQTSSYVFRRELVERQPWAEHLRRHQDYEWFARVAQHFVLAAAPVPTVHVEWLDERRHKYHRDCWNVVGAWRGVVDYANFRRHHRALLRSAIRSRDGFSLPLALWYLLDPLRPRRAFRGRA</sequence>
<proteinExistence type="predicted"/>
<dbReference type="InterPro" id="IPR050834">
    <property type="entry name" value="Glycosyltransf_2"/>
</dbReference>
<evidence type="ECO:0000259" key="1">
    <source>
        <dbReference type="Pfam" id="PF00535"/>
    </source>
</evidence>
<accession>A0ABS1DR59</accession>
<dbReference type="Proteomes" id="UP001041814">
    <property type="component" value="Unassembled WGS sequence"/>
</dbReference>
<dbReference type="Gene3D" id="3.90.550.10">
    <property type="entry name" value="Spore Coat Polysaccharide Biosynthesis Protein SpsA, Chain A"/>
    <property type="match status" value="1"/>
</dbReference>
<dbReference type="Pfam" id="PF00535">
    <property type="entry name" value="Glycos_transf_2"/>
    <property type="match status" value="1"/>
</dbReference>
<dbReference type="PANTHER" id="PTHR43685">
    <property type="entry name" value="GLYCOSYLTRANSFERASE"/>
    <property type="match status" value="1"/>
</dbReference>
<dbReference type="InterPro" id="IPR001173">
    <property type="entry name" value="Glyco_trans_2-like"/>
</dbReference>
<organism evidence="2 3">
    <name type="scientific">Rubrivivax gelatinosus</name>
    <name type="common">Rhodocyclus gelatinosus</name>
    <name type="synonym">Rhodopseudomonas gelatinosa</name>
    <dbReference type="NCBI Taxonomy" id="28068"/>
    <lineage>
        <taxon>Bacteria</taxon>
        <taxon>Pseudomonadati</taxon>
        <taxon>Pseudomonadota</taxon>
        <taxon>Betaproteobacteria</taxon>
        <taxon>Burkholderiales</taxon>
        <taxon>Sphaerotilaceae</taxon>
        <taxon>Rubrivivax</taxon>
    </lineage>
</organism>
<gene>
    <name evidence="2" type="ORF">CKO43_06820</name>
</gene>